<evidence type="ECO:0000313" key="2">
    <source>
        <dbReference type="Proteomes" id="UP001432322"/>
    </source>
</evidence>
<gene>
    <name evidence="1" type="ORF">PFISCL1PPCAC_25515</name>
</gene>
<feature type="non-terminal residue" evidence="1">
    <location>
        <position position="66"/>
    </location>
</feature>
<protein>
    <submittedName>
        <fullName evidence="1">Uncharacterized protein</fullName>
    </submittedName>
</protein>
<accession>A0AAV5WSB2</accession>
<reference evidence="1" key="1">
    <citation type="submission" date="2023-10" db="EMBL/GenBank/DDBJ databases">
        <title>Genome assembly of Pristionchus species.</title>
        <authorList>
            <person name="Yoshida K."/>
            <person name="Sommer R.J."/>
        </authorList>
    </citation>
    <scope>NUCLEOTIDE SEQUENCE</scope>
    <source>
        <strain evidence="1">RS5133</strain>
    </source>
</reference>
<dbReference type="AlphaFoldDB" id="A0AAV5WSB2"/>
<evidence type="ECO:0000313" key="1">
    <source>
        <dbReference type="EMBL" id="GMT34218.1"/>
    </source>
</evidence>
<name>A0AAV5WSB2_9BILA</name>
<proteinExistence type="predicted"/>
<dbReference type="EMBL" id="BTSY01000006">
    <property type="protein sequence ID" value="GMT34218.1"/>
    <property type="molecule type" value="Genomic_DNA"/>
</dbReference>
<dbReference type="Proteomes" id="UP001432322">
    <property type="component" value="Unassembled WGS sequence"/>
</dbReference>
<organism evidence="1 2">
    <name type="scientific">Pristionchus fissidentatus</name>
    <dbReference type="NCBI Taxonomy" id="1538716"/>
    <lineage>
        <taxon>Eukaryota</taxon>
        <taxon>Metazoa</taxon>
        <taxon>Ecdysozoa</taxon>
        <taxon>Nematoda</taxon>
        <taxon>Chromadorea</taxon>
        <taxon>Rhabditida</taxon>
        <taxon>Rhabditina</taxon>
        <taxon>Diplogasteromorpha</taxon>
        <taxon>Diplogasteroidea</taxon>
        <taxon>Neodiplogasteridae</taxon>
        <taxon>Pristionchus</taxon>
    </lineage>
</organism>
<sequence>PSTIFADVARWEITILSRRRAIRTTNCFSDGTVCKRDTVLLSSETLSTLDLSGERMSIIAVGEMRK</sequence>
<feature type="non-terminal residue" evidence="1">
    <location>
        <position position="1"/>
    </location>
</feature>
<keyword evidence="2" id="KW-1185">Reference proteome</keyword>
<comment type="caution">
    <text evidence="1">The sequence shown here is derived from an EMBL/GenBank/DDBJ whole genome shotgun (WGS) entry which is preliminary data.</text>
</comment>